<keyword evidence="1" id="KW-0812">Transmembrane</keyword>
<protein>
    <submittedName>
        <fullName evidence="2">Uncharacterized protein</fullName>
    </submittedName>
</protein>
<proteinExistence type="predicted"/>
<evidence type="ECO:0000256" key="1">
    <source>
        <dbReference type="SAM" id="Phobius"/>
    </source>
</evidence>
<organism evidence="2 3">
    <name type="scientific">Pantoea allii</name>
    <dbReference type="NCBI Taxonomy" id="574096"/>
    <lineage>
        <taxon>Bacteria</taxon>
        <taxon>Pseudomonadati</taxon>
        <taxon>Pseudomonadota</taxon>
        <taxon>Gammaproteobacteria</taxon>
        <taxon>Enterobacterales</taxon>
        <taxon>Erwiniaceae</taxon>
        <taxon>Pantoea</taxon>
    </lineage>
</organism>
<dbReference type="STRING" id="574096.HA38_14065"/>
<keyword evidence="1" id="KW-0472">Membrane</keyword>
<dbReference type="EMBL" id="QGHF01000004">
    <property type="protein sequence ID" value="PWK97843.1"/>
    <property type="molecule type" value="Genomic_DNA"/>
</dbReference>
<dbReference type="Proteomes" id="UP000245981">
    <property type="component" value="Unassembled WGS sequence"/>
</dbReference>
<feature type="transmembrane region" description="Helical" evidence="1">
    <location>
        <begin position="130"/>
        <end position="151"/>
    </location>
</feature>
<dbReference type="AlphaFoldDB" id="A0A2V2BII0"/>
<sequence length="214" mass="24713">MISARKLADQMAEAIHLDSNMFRGFIQGFMSLPVDFYYLGNDFFHTDDRYVNSLDKERLIRLVKHGMASRHNLEKVIKIFMDNFFQHVDFTKMKEISAKGGGNFVGRMTFNQLAAANMGYVFSSRLIPRIASGLTIGSIMSLGAAMSRAIYVSRDLQRRNPSIYDTLRRMGDMDLLYFLVADKTRPFEDAAQLWLTDREKFHQTCCLFFEKVNI</sequence>
<evidence type="ECO:0000313" key="2">
    <source>
        <dbReference type="EMBL" id="PWK97843.1"/>
    </source>
</evidence>
<name>A0A2V2BII0_9GAMM</name>
<comment type="caution">
    <text evidence="2">The sequence shown here is derived from an EMBL/GenBank/DDBJ whole genome shotgun (WGS) entry which is preliminary data.</text>
</comment>
<accession>A0A2V2BII0</accession>
<gene>
    <name evidence="2" type="ORF">C7431_104539</name>
</gene>
<evidence type="ECO:0000313" key="3">
    <source>
        <dbReference type="Proteomes" id="UP000245981"/>
    </source>
</evidence>
<dbReference type="RefSeq" id="WP_244915445.1">
    <property type="nucleotide sequence ID" value="NZ_JBNUMT010000001.1"/>
</dbReference>
<reference evidence="2 3" key="1">
    <citation type="submission" date="2018-05" db="EMBL/GenBank/DDBJ databases">
        <title>Genomic Encyclopedia of Type Strains, Phase IV (KMG-V): Genome sequencing to study the core and pangenomes of soil and plant-associated prokaryotes.</title>
        <authorList>
            <person name="Whitman W."/>
        </authorList>
    </citation>
    <scope>NUCLEOTIDE SEQUENCE [LARGE SCALE GENOMIC DNA]</scope>
    <source>
        <strain evidence="2 3">PNA 200-10</strain>
    </source>
</reference>
<keyword evidence="1" id="KW-1133">Transmembrane helix</keyword>